<organism evidence="2">
    <name type="scientific">marine sediment metagenome</name>
    <dbReference type="NCBI Taxonomy" id="412755"/>
    <lineage>
        <taxon>unclassified sequences</taxon>
        <taxon>metagenomes</taxon>
        <taxon>ecological metagenomes</taxon>
    </lineage>
</organism>
<name>X1E2U3_9ZZZZ</name>
<sequence>MDNIERQMRARNCPNPDDTPDFFEQSKRSET</sequence>
<comment type="caution">
    <text evidence="2">The sequence shown here is derived from an EMBL/GenBank/DDBJ whole genome shotgun (WGS) entry which is preliminary data.</text>
</comment>
<feature type="region of interest" description="Disordered" evidence="1">
    <location>
        <begin position="1"/>
        <end position="31"/>
    </location>
</feature>
<dbReference type="EMBL" id="BARU01000984">
    <property type="protein sequence ID" value="GAH27586.1"/>
    <property type="molecule type" value="Genomic_DNA"/>
</dbReference>
<feature type="non-terminal residue" evidence="2">
    <location>
        <position position="31"/>
    </location>
</feature>
<evidence type="ECO:0000313" key="2">
    <source>
        <dbReference type="EMBL" id="GAH27586.1"/>
    </source>
</evidence>
<gene>
    <name evidence="2" type="ORF">S03H2_02818</name>
</gene>
<reference evidence="2" key="1">
    <citation type="journal article" date="2014" name="Front. Microbiol.">
        <title>High frequency of phylogenetically diverse reductive dehalogenase-homologous genes in deep subseafloor sedimentary metagenomes.</title>
        <authorList>
            <person name="Kawai M."/>
            <person name="Futagami T."/>
            <person name="Toyoda A."/>
            <person name="Takaki Y."/>
            <person name="Nishi S."/>
            <person name="Hori S."/>
            <person name="Arai W."/>
            <person name="Tsubouchi T."/>
            <person name="Morono Y."/>
            <person name="Uchiyama I."/>
            <person name="Ito T."/>
            <person name="Fujiyama A."/>
            <person name="Inagaki F."/>
            <person name="Takami H."/>
        </authorList>
    </citation>
    <scope>NUCLEOTIDE SEQUENCE</scope>
    <source>
        <strain evidence="2">Expedition CK06-06</strain>
    </source>
</reference>
<proteinExistence type="predicted"/>
<protein>
    <submittedName>
        <fullName evidence="2">Uncharacterized protein</fullName>
    </submittedName>
</protein>
<accession>X1E2U3</accession>
<evidence type="ECO:0000256" key="1">
    <source>
        <dbReference type="SAM" id="MobiDB-lite"/>
    </source>
</evidence>
<dbReference type="AlphaFoldDB" id="X1E2U3"/>